<sequence>LSGKTRGSGVMNGVHDFTPDHWPANQYGKADWRQRGGQGHAMLMPQFPSNIRWQNVYDRFAPGSTAEKRSNHLRLVICHIFDYTARSDRLCLPL</sequence>
<evidence type="ECO:0000313" key="2">
    <source>
        <dbReference type="Proteomes" id="UP001156141"/>
    </source>
</evidence>
<name>A0ABS9RMJ9_9FLAO</name>
<accession>A0ABS9RMJ9</accession>
<protein>
    <submittedName>
        <fullName evidence="1">Uncharacterized protein</fullName>
    </submittedName>
</protein>
<comment type="caution">
    <text evidence="1">The sequence shown here is derived from an EMBL/GenBank/DDBJ whole genome shotgun (WGS) entry which is preliminary data.</text>
</comment>
<organism evidence="1 2">
    <name type="scientific">Aestuariibaculum lutulentum</name>
    <dbReference type="NCBI Taxonomy" id="2920935"/>
    <lineage>
        <taxon>Bacteria</taxon>
        <taxon>Pseudomonadati</taxon>
        <taxon>Bacteroidota</taxon>
        <taxon>Flavobacteriia</taxon>
        <taxon>Flavobacteriales</taxon>
        <taxon>Flavobacteriaceae</taxon>
    </lineage>
</organism>
<proteinExistence type="predicted"/>
<gene>
    <name evidence="1" type="ORF">MKW35_16275</name>
</gene>
<reference evidence="1" key="1">
    <citation type="submission" date="2022-02" db="EMBL/GenBank/DDBJ databases">
        <title>Aestuariibaculum sp., a marine bacterium isolated from sediment in Guangxi.</title>
        <authorList>
            <person name="Ying J."/>
        </authorList>
    </citation>
    <scope>NUCLEOTIDE SEQUENCE</scope>
    <source>
        <strain evidence="1">L182</strain>
    </source>
</reference>
<dbReference type="Proteomes" id="UP001156141">
    <property type="component" value="Unassembled WGS sequence"/>
</dbReference>
<dbReference type="EMBL" id="JAKVQD010000049">
    <property type="protein sequence ID" value="MCH4554180.1"/>
    <property type="molecule type" value="Genomic_DNA"/>
</dbReference>
<evidence type="ECO:0000313" key="1">
    <source>
        <dbReference type="EMBL" id="MCH4554180.1"/>
    </source>
</evidence>
<feature type="non-terminal residue" evidence="1">
    <location>
        <position position="1"/>
    </location>
</feature>
<keyword evidence="2" id="KW-1185">Reference proteome</keyword>